<gene>
    <name evidence="2" type="ORF">PHYPADRAFT_101292</name>
</gene>
<feature type="compositionally biased region" description="Basic and acidic residues" evidence="1">
    <location>
        <begin position="396"/>
        <end position="411"/>
    </location>
</feature>
<evidence type="ECO:0000313" key="2">
    <source>
        <dbReference type="EMBL" id="EDQ49791.1"/>
    </source>
</evidence>
<protein>
    <submittedName>
        <fullName evidence="2">Predicted protein</fullName>
    </submittedName>
</protein>
<dbReference type="AlphaFoldDB" id="A9U3G2"/>
<feature type="region of interest" description="Disordered" evidence="1">
    <location>
        <begin position="393"/>
        <end position="456"/>
    </location>
</feature>
<reference evidence="2" key="1">
    <citation type="journal article" date="2008" name="Science">
        <title>The Physcomitrella genome reveals evolutionary insights into the conquest of land by plants.</title>
        <authorList>
            <person name="Rensing S."/>
            <person name="Lang D."/>
            <person name="Zimmer A."/>
            <person name="Terry A."/>
            <person name="Salamov A."/>
            <person name="Shapiro H."/>
            <person name="Nishiyama T."/>
            <person name="Perroud P.-F."/>
            <person name="Lindquist E."/>
            <person name="Kamisugi Y."/>
            <person name="Tanahashi T."/>
            <person name="Sakakibara K."/>
            <person name="Fujita T."/>
            <person name="Oishi K."/>
            <person name="Shin-I T."/>
            <person name="Kuroki Y."/>
            <person name="Toyoda A."/>
            <person name="Suzuki Y."/>
            <person name="Hashimoto A."/>
            <person name="Yamaguchi K."/>
            <person name="Sugano A."/>
            <person name="Kohara Y."/>
            <person name="Fujiyama A."/>
            <person name="Anterola A."/>
            <person name="Aoki S."/>
            <person name="Ashton N."/>
            <person name="Barbazuk W.B."/>
            <person name="Barker E."/>
            <person name="Bennetzen J."/>
            <person name="Bezanilla M."/>
            <person name="Blankenship R."/>
            <person name="Cho S.H."/>
            <person name="Dutcher S."/>
            <person name="Estelle M."/>
            <person name="Fawcett J.A."/>
            <person name="Gundlach H."/>
            <person name="Hanada K."/>
            <person name="Heyl A."/>
            <person name="Hicks K.A."/>
            <person name="Hugh J."/>
            <person name="Lohr M."/>
            <person name="Mayer K."/>
            <person name="Melkozernov A."/>
            <person name="Murata T."/>
            <person name="Nelson D."/>
            <person name="Pils B."/>
            <person name="Prigge M."/>
            <person name="Reiss B."/>
            <person name="Renner T."/>
            <person name="Rombauts S."/>
            <person name="Rushton P."/>
            <person name="Sanderfoot A."/>
            <person name="Schween G."/>
            <person name="Shiu S.-H."/>
            <person name="Stueber K."/>
            <person name="Theodoulou F.L."/>
            <person name="Tu H."/>
            <person name="Van de Peer Y."/>
            <person name="Verrier P.J."/>
            <person name="Waters E."/>
            <person name="Wood A."/>
            <person name="Yang L."/>
            <person name="Cove D."/>
            <person name="Cuming A."/>
            <person name="Hasebe M."/>
            <person name="Lucas S."/>
            <person name="Mishler D.B."/>
            <person name="Reski R."/>
            <person name="Grigoriev I."/>
            <person name="Quatrano R.S."/>
            <person name="Boore J.L."/>
        </authorList>
    </citation>
    <scope>NUCLEOTIDE SEQUENCE [LARGE SCALE GENOMIC DNA]</scope>
</reference>
<dbReference type="Gene3D" id="4.10.60.10">
    <property type="entry name" value="Zinc finger, CCHC-type"/>
    <property type="match status" value="1"/>
</dbReference>
<organism>
    <name type="scientific">Physcomitrium patens</name>
    <name type="common">Spreading-leaved earth moss</name>
    <name type="synonym">Physcomitrella patens</name>
    <dbReference type="NCBI Taxonomy" id="3218"/>
    <lineage>
        <taxon>Eukaryota</taxon>
        <taxon>Viridiplantae</taxon>
        <taxon>Streptophyta</taxon>
        <taxon>Embryophyta</taxon>
        <taxon>Bryophyta</taxon>
        <taxon>Bryophytina</taxon>
        <taxon>Bryopsida</taxon>
        <taxon>Funariidae</taxon>
        <taxon>Funariales</taxon>
        <taxon>Funariaceae</taxon>
        <taxon>Physcomitrium</taxon>
    </lineage>
</organism>
<sequence length="491" mass="53619">MINPSSQYECGVTQQGPYITPNLIKASSLESSPLALRLRSAYLRTCSASTLLLGSELGNQSAARGEQRAKKYIPLEKLPRALAENLVNRPGFLLRPLTESGGITKELGTPLGTFPIAETADFVKTGSIEWHKLLVNKGQFSVFQNPSFSPPIQPINLFKDNNSKLSRVESSENIFGRDADYINKRLSVTLSNSMTMGGPAVPIAVKMGTMIETVAHSSVNTQGRVNVTPLQALPPQVITAYAPYFPYQIQESTLAKKQIIPASKDSNEALLLNLTKKMEEMAVNMAKDMEKRQKPTNTRTNVWCSNCEGHGDLVTECPSPSQVLGKCTFCGGKHLTANCWNLQRQQQFSNPTMIPPTPWDVNQIQSLGKMKGINRGPQDSPVNRVECIHTVLTRTQQKEKGPIKHLEDPKAKGQSHPITDPSHSGPDTGKDLSPHLVAKPNEAPITESSVPSRADLFPPQFQEASYLLKDLLGKGSIKEAQAAVPIPSPGR</sequence>
<accession>A9U3G2</accession>
<proteinExistence type="predicted"/>
<evidence type="ECO:0000256" key="1">
    <source>
        <dbReference type="SAM" id="MobiDB-lite"/>
    </source>
</evidence>
<name>A9U3G2_PHYPA</name>
<dbReference type="EMBL" id="DS545346">
    <property type="protein sequence ID" value="EDQ49791.1"/>
    <property type="molecule type" value="Genomic_DNA"/>
</dbReference>